<dbReference type="AlphaFoldDB" id="A0A1D1VCV3"/>
<accession>A0A1D1VCV3</accession>
<gene>
    <name evidence="1" type="primary">RvY_10474-1</name>
    <name evidence="1" type="synonym">RvY_10474.1</name>
    <name evidence="1" type="ORF">RvY_10474</name>
</gene>
<reference evidence="1 2" key="1">
    <citation type="journal article" date="2016" name="Nat. Commun.">
        <title>Extremotolerant tardigrade genome and improved radiotolerance of human cultured cells by tardigrade-unique protein.</title>
        <authorList>
            <person name="Hashimoto T."/>
            <person name="Horikawa D.D."/>
            <person name="Saito Y."/>
            <person name="Kuwahara H."/>
            <person name="Kozuka-Hata H."/>
            <person name="Shin-I T."/>
            <person name="Minakuchi Y."/>
            <person name="Ohishi K."/>
            <person name="Motoyama A."/>
            <person name="Aizu T."/>
            <person name="Enomoto A."/>
            <person name="Kondo K."/>
            <person name="Tanaka S."/>
            <person name="Hara Y."/>
            <person name="Koshikawa S."/>
            <person name="Sagara H."/>
            <person name="Miura T."/>
            <person name="Yokobori S."/>
            <person name="Miyagawa K."/>
            <person name="Suzuki Y."/>
            <person name="Kubo T."/>
            <person name="Oyama M."/>
            <person name="Kohara Y."/>
            <person name="Fujiyama A."/>
            <person name="Arakawa K."/>
            <person name="Katayama T."/>
            <person name="Toyoda A."/>
            <person name="Kunieda T."/>
        </authorList>
    </citation>
    <scope>NUCLEOTIDE SEQUENCE [LARGE SCALE GENOMIC DNA]</scope>
    <source>
        <strain evidence="1 2">YOKOZUNA-1</strain>
    </source>
</reference>
<dbReference type="Proteomes" id="UP000186922">
    <property type="component" value="Unassembled WGS sequence"/>
</dbReference>
<comment type="caution">
    <text evidence="1">The sequence shown here is derived from an EMBL/GenBank/DDBJ whole genome shotgun (WGS) entry which is preliminary data.</text>
</comment>
<evidence type="ECO:0000313" key="1">
    <source>
        <dbReference type="EMBL" id="GAU99474.1"/>
    </source>
</evidence>
<keyword evidence="2" id="KW-1185">Reference proteome</keyword>
<protein>
    <submittedName>
        <fullName evidence="1">Uncharacterized protein</fullName>
    </submittedName>
</protein>
<proteinExistence type="predicted"/>
<evidence type="ECO:0000313" key="2">
    <source>
        <dbReference type="Proteomes" id="UP000186922"/>
    </source>
</evidence>
<dbReference type="EMBL" id="BDGG01000005">
    <property type="protein sequence ID" value="GAU99474.1"/>
    <property type="molecule type" value="Genomic_DNA"/>
</dbReference>
<name>A0A1D1VCV3_RAMVA</name>
<sequence length="161" mass="18549">MASGFAWKLDSVPDTARYPKLRMERIYVEDETRLQMAYVLNQIKDEFRKSTGAVWHSRLRLFSRYVDGVFARILSDDTLRQAVAELDEQQKASRLLFEATAVYSEQVQEKDKKIVPPTESSDDDVIIESACWASLLDKVFIVQGPTKSKAKVNKKRKRTSE</sequence>
<organism evidence="1 2">
    <name type="scientific">Ramazzottius varieornatus</name>
    <name type="common">Water bear</name>
    <name type="synonym">Tardigrade</name>
    <dbReference type="NCBI Taxonomy" id="947166"/>
    <lineage>
        <taxon>Eukaryota</taxon>
        <taxon>Metazoa</taxon>
        <taxon>Ecdysozoa</taxon>
        <taxon>Tardigrada</taxon>
        <taxon>Eutardigrada</taxon>
        <taxon>Parachela</taxon>
        <taxon>Hypsibioidea</taxon>
        <taxon>Ramazzottiidae</taxon>
        <taxon>Ramazzottius</taxon>
    </lineage>
</organism>